<proteinExistence type="predicted"/>
<dbReference type="Proteomes" id="UP000197007">
    <property type="component" value="Chromosome"/>
</dbReference>
<reference evidence="2" key="1">
    <citation type="submission" date="2017-06" db="EMBL/GenBank/DDBJ databases">
        <title>Complete genome sequence of Capnocytophaga sp. KCOM 1579 (=ChDC OS43) isolated from a human refractory periapical abscess lesion.</title>
        <authorList>
            <person name="Kook J.-K."/>
            <person name="Park S.-N."/>
            <person name="Lim Y.K."/>
            <person name="Roh H."/>
        </authorList>
    </citation>
    <scope>NUCLEOTIDE SEQUENCE [LARGE SCALE GENOMIC DNA]</scope>
    <source>
        <strain evidence="2">ChDC OS43</strain>
    </source>
</reference>
<keyword evidence="2" id="KW-1185">Reference proteome</keyword>
<name>A0A1Z4BRT4_9FLAO</name>
<gene>
    <name evidence="1" type="ORF">CBG49_13165</name>
</gene>
<organism evidence="1 2">
    <name type="scientific">Capnocytophaga endodontalis</name>
    <dbReference type="NCBI Taxonomy" id="2708117"/>
    <lineage>
        <taxon>Bacteria</taxon>
        <taxon>Pseudomonadati</taxon>
        <taxon>Bacteroidota</taxon>
        <taxon>Flavobacteriia</taxon>
        <taxon>Flavobacteriales</taxon>
        <taxon>Flavobacteriaceae</taxon>
        <taxon>Capnocytophaga</taxon>
    </lineage>
</organism>
<dbReference type="KEGG" id="capn:CBG49_13165"/>
<protein>
    <submittedName>
        <fullName evidence="1">Uncharacterized protein</fullName>
    </submittedName>
</protein>
<evidence type="ECO:0000313" key="2">
    <source>
        <dbReference type="Proteomes" id="UP000197007"/>
    </source>
</evidence>
<dbReference type="EMBL" id="CP022022">
    <property type="protein sequence ID" value="ASF43959.1"/>
    <property type="molecule type" value="Genomic_DNA"/>
</dbReference>
<evidence type="ECO:0000313" key="1">
    <source>
        <dbReference type="EMBL" id="ASF43959.1"/>
    </source>
</evidence>
<dbReference type="AlphaFoldDB" id="A0A1Z4BRT4"/>
<sequence length="236" mass="27979">MDLASNNILFVMEGKREESVVESMQKVLFDDKTVITCVFGTVVYALYNEIKKDRDLDVFTLLKSRIKELQKFDRNTFSEIYLFFDYDAHASNASNTKLEALFSTFDNETENGKLYVSYPMLEALKHYTTLQDFKTKIAKCNDQYKKQVNRECDPKYIDFNRYDKEIWRELSEAHLCKMNYIVTDDYRFPTKYFSQSSIFEKQKEKYKVPNEVGVLSAFPVFLYDEFGTEKLSRKLK</sequence>
<accession>A0A1Z4BRT4</accession>